<evidence type="ECO:0008006" key="4">
    <source>
        <dbReference type="Google" id="ProtNLM"/>
    </source>
</evidence>
<evidence type="ECO:0000256" key="1">
    <source>
        <dbReference type="SAM" id="SignalP"/>
    </source>
</evidence>
<feature type="chain" id="PRO_5045082276" description="Peptidase M43 pregnancy-associated plasma-A domain-containing protein" evidence="1">
    <location>
        <begin position="18"/>
        <end position="370"/>
    </location>
</feature>
<reference evidence="2 3" key="1">
    <citation type="submission" date="2023-08" db="EMBL/GenBank/DDBJ databases">
        <title>Black Yeasts Isolated from many extreme environments.</title>
        <authorList>
            <person name="Coleine C."/>
            <person name="Stajich J.E."/>
            <person name="Selbmann L."/>
        </authorList>
    </citation>
    <scope>NUCLEOTIDE SEQUENCE [LARGE SCALE GENOMIC DNA]</scope>
    <source>
        <strain evidence="2 3">CCFEE 6328</strain>
    </source>
</reference>
<accession>A0ABR0JJN4</accession>
<dbReference type="Gene3D" id="3.40.390.10">
    <property type="entry name" value="Collagenase (Catalytic Domain)"/>
    <property type="match status" value="1"/>
</dbReference>
<sequence length="370" mass="40942">MSWLSVILLFLMSRAHGDPVDPASPAFVFPQGVDPQGAQANDLRQAFKDAIVIARMAALTMNPYCDPVFERYFFPTQLQFVSNVFRTIANIPLDISIEDLNGGLDPAIQAMITSRGLNPTFSLLSISIGNHPDRSPNSGDDCAVDDTDAYLVHSRDNEDAGLISMCTPVWDYPSLSNILNPPAGWENEIGFGCNNLLDRDSDLMTPAGGVLLHELLHWGFLFENEVPNFETVIPLTSGGDHHIRDYLGPPGGIPDTGYGPYNAPLLKNLPPGPYSVTTNNVDNYVYFALSKYWSIQCTKWFAQSTTPSDAFLRNTAWNRYSQPAQPQPQSIGEPQSQPPLKRSIIHDLFGGYHHNSTTYIPVKTRTWKAL</sequence>
<dbReference type="InterPro" id="IPR024079">
    <property type="entry name" value="MetalloPept_cat_dom_sf"/>
</dbReference>
<gene>
    <name evidence="2" type="ORF">LTR69_003188</name>
</gene>
<feature type="signal peptide" evidence="1">
    <location>
        <begin position="1"/>
        <end position="17"/>
    </location>
</feature>
<evidence type="ECO:0000313" key="2">
    <source>
        <dbReference type="EMBL" id="KAK5065639.1"/>
    </source>
</evidence>
<keyword evidence="1" id="KW-0732">Signal</keyword>
<proteinExistence type="predicted"/>
<dbReference type="Proteomes" id="UP001345691">
    <property type="component" value="Unassembled WGS sequence"/>
</dbReference>
<comment type="caution">
    <text evidence="2">The sequence shown here is derived from an EMBL/GenBank/DDBJ whole genome shotgun (WGS) entry which is preliminary data.</text>
</comment>
<keyword evidence="3" id="KW-1185">Reference proteome</keyword>
<dbReference type="EMBL" id="JAVRRF010000005">
    <property type="protein sequence ID" value="KAK5065639.1"/>
    <property type="molecule type" value="Genomic_DNA"/>
</dbReference>
<evidence type="ECO:0000313" key="3">
    <source>
        <dbReference type="Proteomes" id="UP001345691"/>
    </source>
</evidence>
<protein>
    <recommendedName>
        <fullName evidence="4">Peptidase M43 pregnancy-associated plasma-A domain-containing protein</fullName>
    </recommendedName>
</protein>
<organism evidence="2 3">
    <name type="scientific">Exophiala sideris</name>
    <dbReference type="NCBI Taxonomy" id="1016849"/>
    <lineage>
        <taxon>Eukaryota</taxon>
        <taxon>Fungi</taxon>
        <taxon>Dikarya</taxon>
        <taxon>Ascomycota</taxon>
        <taxon>Pezizomycotina</taxon>
        <taxon>Eurotiomycetes</taxon>
        <taxon>Chaetothyriomycetidae</taxon>
        <taxon>Chaetothyriales</taxon>
        <taxon>Herpotrichiellaceae</taxon>
        <taxon>Exophiala</taxon>
    </lineage>
</organism>
<name>A0ABR0JJN4_9EURO</name>